<proteinExistence type="predicted"/>
<evidence type="ECO:0000313" key="1">
    <source>
        <dbReference type="EMBL" id="QBD81818.1"/>
    </source>
</evidence>
<name>A0A4P6K0V1_KTERU</name>
<dbReference type="Pfam" id="PF10604">
    <property type="entry name" value="Polyketide_cyc2"/>
    <property type="match status" value="1"/>
</dbReference>
<dbReference type="SUPFAM" id="SSF55961">
    <property type="entry name" value="Bet v1-like"/>
    <property type="match status" value="1"/>
</dbReference>
<dbReference type="KEGG" id="kbs:EPA93_39930"/>
<dbReference type="EMBL" id="CP035758">
    <property type="protein sequence ID" value="QBD81818.1"/>
    <property type="molecule type" value="Genomic_DNA"/>
</dbReference>
<organism evidence="1 2">
    <name type="scientific">Ktedonosporobacter rubrisoli</name>
    <dbReference type="NCBI Taxonomy" id="2509675"/>
    <lineage>
        <taxon>Bacteria</taxon>
        <taxon>Bacillati</taxon>
        <taxon>Chloroflexota</taxon>
        <taxon>Ktedonobacteria</taxon>
        <taxon>Ktedonobacterales</taxon>
        <taxon>Ktedonosporobacteraceae</taxon>
        <taxon>Ktedonosporobacter</taxon>
    </lineage>
</organism>
<dbReference type="Proteomes" id="UP000290365">
    <property type="component" value="Chromosome"/>
</dbReference>
<reference evidence="1 2" key="1">
    <citation type="submission" date="2019-01" db="EMBL/GenBank/DDBJ databases">
        <title>Ktedonosporobacter rubrisoli SCAWS-G2.</title>
        <authorList>
            <person name="Huang Y."/>
            <person name="Yan B."/>
        </authorList>
    </citation>
    <scope>NUCLEOTIDE SEQUENCE [LARGE SCALE GENOMIC DNA]</scope>
    <source>
        <strain evidence="1 2">SCAWS-G2</strain>
    </source>
</reference>
<keyword evidence="2" id="KW-1185">Reference proteome</keyword>
<sequence length="183" mass="20292">MTTQTGWATTAEFEEEIDISARPGRIYGILDDAKSVPQLIPELNQAQPSGNNSYTAVYTVRVLGLVPLNFTLSYNVEANNYPEEVTLHFHGNVEGVIRWDLASHGDTTHVVAHANYKFSRQVIDDLIKNNMPKDGMLGGLLNRAADITGGMSSQLDLVLESLFTRCREDIKQALRNLKTRSEG</sequence>
<accession>A0A4P6K0V1</accession>
<dbReference type="Gene3D" id="3.30.530.20">
    <property type="match status" value="1"/>
</dbReference>
<dbReference type="RefSeq" id="WP_129892879.1">
    <property type="nucleotide sequence ID" value="NZ_CP035758.1"/>
</dbReference>
<gene>
    <name evidence="1" type="ORF">EPA93_39930</name>
</gene>
<dbReference type="InterPro" id="IPR023393">
    <property type="entry name" value="START-like_dom_sf"/>
</dbReference>
<evidence type="ECO:0008006" key="3">
    <source>
        <dbReference type="Google" id="ProtNLM"/>
    </source>
</evidence>
<dbReference type="AlphaFoldDB" id="A0A4P6K0V1"/>
<protein>
    <recommendedName>
        <fullName evidence="3">SRPBCC family protein</fullName>
    </recommendedName>
</protein>
<evidence type="ECO:0000313" key="2">
    <source>
        <dbReference type="Proteomes" id="UP000290365"/>
    </source>
</evidence>
<dbReference type="InterPro" id="IPR019587">
    <property type="entry name" value="Polyketide_cyclase/dehydratase"/>
</dbReference>